<evidence type="ECO:0000256" key="2">
    <source>
        <dbReference type="ARBA" id="ARBA00023125"/>
    </source>
</evidence>
<dbReference type="Pfam" id="PF00440">
    <property type="entry name" value="TetR_N"/>
    <property type="match status" value="1"/>
</dbReference>
<feature type="DNA-binding region" description="H-T-H motif" evidence="4">
    <location>
        <begin position="31"/>
        <end position="50"/>
    </location>
</feature>
<dbReference type="InterPro" id="IPR050109">
    <property type="entry name" value="HTH-type_TetR-like_transc_reg"/>
</dbReference>
<dbReference type="EMBL" id="JBFSHR010000017">
    <property type="protein sequence ID" value="MEX6429452.1"/>
    <property type="molecule type" value="Genomic_DNA"/>
</dbReference>
<feature type="domain" description="HTH tetR-type" evidence="5">
    <location>
        <begin position="8"/>
        <end position="68"/>
    </location>
</feature>
<dbReference type="RefSeq" id="WP_298386008.1">
    <property type="nucleotide sequence ID" value="NZ_JBFSHR010000017.1"/>
</dbReference>
<comment type="caution">
    <text evidence="6">The sequence shown here is derived from an EMBL/GenBank/DDBJ whole genome shotgun (WGS) entry which is preliminary data.</text>
</comment>
<proteinExistence type="predicted"/>
<dbReference type="InterPro" id="IPR041347">
    <property type="entry name" value="MftR_C"/>
</dbReference>
<gene>
    <name evidence="6" type="ORF">AB6A68_06310</name>
</gene>
<dbReference type="Gene3D" id="1.10.357.10">
    <property type="entry name" value="Tetracycline Repressor, domain 2"/>
    <property type="match status" value="1"/>
</dbReference>
<dbReference type="PRINTS" id="PR00455">
    <property type="entry name" value="HTHTETR"/>
</dbReference>
<accession>A0ABV3Y1L1</accession>
<keyword evidence="3" id="KW-0804">Transcription</keyword>
<evidence type="ECO:0000259" key="5">
    <source>
        <dbReference type="PROSITE" id="PS50977"/>
    </source>
</evidence>
<dbReference type="Proteomes" id="UP001560267">
    <property type="component" value="Unassembled WGS sequence"/>
</dbReference>
<protein>
    <submittedName>
        <fullName evidence="6">TetR family transcriptional regulator</fullName>
    </submittedName>
</protein>
<dbReference type="PROSITE" id="PS50977">
    <property type="entry name" value="HTH_TETR_2"/>
    <property type="match status" value="1"/>
</dbReference>
<organism evidence="6 7">
    <name type="scientific">Ferrimicrobium acidiphilum</name>
    <dbReference type="NCBI Taxonomy" id="121039"/>
    <lineage>
        <taxon>Bacteria</taxon>
        <taxon>Bacillati</taxon>
        <taxon>Actinomycetota</taxon>
        <taxon>Acidimicrobiia</taxon>
        <taxon>Acidimicrobiales</taxon>
        <taxon>Acidimicrobiaceae</taxon>
        <taxon>Ferrimicrobium</taxon>
    </lineage>
</organism>
<evidence type="ECO:0000313" key="7">
    <source>
        <dbReference type="Proteomes" id="UP001560267"/>
    </source>
</evidence>
<keyword evidence="7" id="KW-1185">Reference proteome</keyword>
<evidence type="ECO:0000256" key="4">
    <source>
        <dbReference type="PROSITE-ProRule" id="PRU00335"/>
    </source>
</evidence>
<evidence type="ECO:0000256" key="3">
    <source>
        <dbReference type="ARBA" id="ARBA00023163"/>
    </source>
</evidence>
<keyword evidence="2 4" id="KW-0238">DNA-binding</keyword>
<dbReference type="SUPFAM" id="SSF46689">
    <property type="entry name" value="Homeodomain-like"/>
    <property type="match status" value="1"/>
</dbReference>
<evidence type="ECO:0000313" key="6">
    <source>
        <dbReference type="EMBL" id="MEX6429452.1"/>
    </source>
</evidence>
<dbReference type="Pfam" id="PF17754">
    <property type="entry name" value="TetR_C_14"/>
    <property type="match status" value="1"/>
</dbReference>
<dbReference type="PANTHER" id="PTHR30055:SF238">
    <property type="entry name" value="MYCOFACTOCIN BIOSYNTHESIS TRANSCRIPTIONAL REGULATOR MFTR-RELATED"/>
    <property type="match status" value="1"/>
</dbReference>
<dbReference type="PANTHER" id="PTHR30055">
    <property type="entry name" value="HTH-TYPE TRANSCRIPTIONAL REGULATOR RUTR"/>
    <property type="match status" value="1"/>
</dbReference>
<dbReference type="InterPro" id="IPR001647">
    <property type="entry name" value="HTH_TetR"/>
</dbReference>
<sequence>MTIQERKERTRAVLAQTAAELFVSKGFDRTTVEEIAQVAGFSPRTFFRYFATKEEVVMSFLWLKVDQLLQSLAVRPKDESLLESVQIVFRSVRGDSEVEQDRQLLRMLATTPSLRARWLVDGWESAVRLRPIIAERLGLATDHQRVALVSNVLFMIAETVLDHWSVEGGDFVEQMLDALVMLDNGGLLSATGSRG</sequence>
<keyword evidence="1" id="KW-0805">Transcription regulation</keyword>
<name>A0ABV3Y1L1_9ACTN</name>
<dbReference type="InterPro" id="IPR009057">
    <property type="entry name" value="Homeodomain-like_sf"/>
</dbReference>
<evidence type="ECO:0000256" key="1">
    <source>
        <dbReference type="ARBA" id="ARBA00023015"/>
    </source>
</evidence>
<reference evidence="6 7" key="1">
    <citation type="submission" date="2024-07" db="EMBL/GenBank/DDBJ databases">
        <title>Draft Genome Sequence of Ferrimicrobium acidiphilum Strain YE2023, Isolated from a Pulp of Bioleach Reactor.</title>
        <authorList>
            <person name="Elkina Y.A."/>
            <person name="Bulaeva A.G."/>
            <person name="Beletsky A.V."/>
            <person name="Mardanov A.V."/>
        </authorList>
    </citation>
    <scope>NUCLEOTIDE SEQUENCE [LARGE SCALE GENOMIC DNA]</scope>
    <source>
        <strain evidence="6 7">YE2023</strain>
    </source>
</reference>